<name>A0A292ZD58_SPHSA</name>
<evidence type="ECO:0000256" key="1">
    <source>
        <dbReference type="SAM" id="MobiDB-lite"/>
    </source>
</evidence>
<gene>
    <name evidence="2" type="ORF">SFOMI_1406</name>
</gene>
<protein>
    <submittedName>
        <fullName evidence="2">Uncharacterized protein</fullName>
    </submittedName>
</protein>
<dbReference type="AlphaFoldDB" id="A0A292ZD58"/>
<evidence type="ECO:0000313" key="3">
    <source>
        <dbReference type="Proteomes" id="UP000221538"/>
    </source>
</evidence>
<proteinExistence type="predicted"/>
<accession>A0A292ZD58</accession>
<sequence length="42" mass="4752">MAAKLVEGFHALVDRGGGRNPPLPPSVSWFEAPARQKRRWHE</sequence>
<reference evidence="2 3" key="2">
    <citation type="journal article" date="2013" name="Environ. Sci. Technol.">
        <title>The 4-tert-butylphenol-utilizing bacterium Sphingobium fuliginis OMI can degrade bisphenols via phenolic ring hydroxylation and meta-cleavage pathway.</title>
        <authorList>
            <person name="Ogata Y."/>
            <person name="Goda S."/>
            <person name="Toyama T."/>
            <person name="Sei K."/>
            <person name="Ike M."/>
        </authorList>
    </citation>
    <scope>NUCLEOTIDE SEQUENCE [LARGE SCALE GENOMIC DNA]</scope>
    <source>
        <strain evidence="2 3">OMI</strain>
    </source>
</reference>
<comment type="caution">
    <text evidence="2">The sequence shown here is derived from an EMBL/GenBank/DDBJ whole genome shotgun (WGS) entry which is preliminary data.</text>
</comment>
<organism evidence="2 3">
    <name type="scientific">Sphingobium fuliginis (strain ATCC 27551)</name>
    <dbReference type="NCBI Taxonomy" id="336203"/>
    <lineage>
        <taxon>Bacteria</taxon>
        <taxon>Pseudomonadati</taxon>
        <taxon>Pseudomonadota</taxon>
        <taxon>Alphaproteobacteria</taxon>
        <taxon>Sphingomonadales</taxon>
        <taxon>Sphingomonadaceae</taxon>
        <taxon>Sphingobium</taxon>
    </lineage>
</organism>
<reference evidence="2 3" key="1">
    <citation type="journal article" date="2013" name="Biodegradation">
        <title>Occurrence of 4-tert-butylphenol (4-t-BP) biodegradation in an aquatic sample caused by the presence of Spirodela polyrrhiza and isolation of a 4-t-BP-utilizing bacterium.</title>
        <authorList>
            <person name="Ogata Y."/>
            <person name="Toyama T."/>
            <person name="Yu N."/>
            <person name="Wang X."/>
            <person name="Sei K."/>
            <person name="Ike M."/>
        </authorList>
    </citation>
    <scope>NUCLEOTIDE SEQUENCE [LARGE SCALE GENOMIC DNA]</scope>
    <source>
        <strain evidence="2 3">OMI</strain>
    </source>
</reference>
<feature type="region of interest" description="Disordered" evidence="1">
    <location>
        <begin position="13"/>
        <end position="42"/>
    </location>
</feature>
<dbReference type="Proteomes" id="UP000221538">
    <property type="component" value="Unassembled WGS sequence"/>
</dbReference>
<evidence type="ECO:0000313" key="2">
    <source>
        <dbReference type="EMBL" id="GAY20876.1"/>
    </source>
</evidence>
<dbReference type="EMBL" id="BEWI01000031">
    <property type="protein sequence ID" value="GAY20876.1"/>
    <property type="molecule type" value="Genomic_DNA"/>
</dbReference>